<proteinExistence type="predicted"/>
<name>M2UBV5_COCH5</name>
<reference evidence="2 3" key="1">
    <citation type="journal article" date="2012" name="PLoS Pathog.">
        <title>Diverse lifestyles and strategies of plant pathogenesis encoded in the genomes of eighteen Dothideomycetes fungi.</title>
        <authorList>
            <person name="Ohm R.A."/>
            <person name="Feau N."/>
            <person name="Henrissat B."/>
            <person name="Schoch C.L."/>
            <person name="Horwitz B.A."/>
            <person name="Barry K.W."/>
            <person name="Condon B.J."/>
            <person name="Copeland A.C."/>
            <person name="Dhillon B."/>
            <person name="Glaser F."/>
            <person name="Hesse C.N."/>
            <person name="Kosti I."/>
            <person name="LaButti K."/>
            <person name="Lindquist E.A."/>
            <person name="Lucas S."/>
            <person name="Salamov A.A."/>
            <person name="Bradshaw R.E."/>
            <person name="Ciuffetti L."/>
            <person name="Hamelin R.C."/>
            <person name="Kema G.H.J."/>
            <person name="Lawrence C."/>
            <person name="Scott J.A."/>
            <person name="Spatafora J.W."/>
            <person name="Turgeon B.G."/>
            <person name="de Wit P.J.G.M."/>
            <person name="Zhong S."/>
            <person name="Goodwin S.B."/>
            <person name="Grigoriev I.V."/>
        </authorList>
    </citation>
    <scope>NUCLEOTIDE SEQUENCE [LARGE SCALE GENOMIC DNA]</scope>
    <source>
        <strain evidence="3">C5 / ATCC 48332 / race O</strain>
    </source>
</reference>
<evidence type="ECO:0000256" key="1">
    <source>
        <dbReference type="SAM" id="MobiDB-lite"/>
    </source>
</evidence>
<evidence type="ECO:0000313" key="3">
    <source>
        <dbReference type="Proteomes" id="UP000016936"/>
    </source>
</evidence>
<protein>
    <submittedName>
        <fullName evidence="2">Uncharacterized protein</fullName>
    </submittedName>
</protein>
<accession>M2UBV5</accession>
<sequence length="125" mass="14007">MSFTLTRKPSSPNAVRNAPVPHPSLTDNRSSLLDGGDFEYHLPVKETGPSLNGSIGSAVSVSTLRDQLVEPSTFMRIYDCKKCFPISLLRTRLLDDDINAVLRNETEYVRQYVLTNIKVFAKLLH</sequence>
<organism evidence="2 3">
    <name type="scientific">Cochliobolus heterostrophus (strain C5 / ATCC 48332 / race O)</name>
    <name type="common">Southern corn leaf blight fungus</name>
    <name type="synonym">Bipolaris maydis</name>
    <dbReference type="NCBI Taxonomy" id="701091"/>
    <lineage>
        <taxon>Eukaryota</taxon>
        <taxon>Fungi</taxon>
        <taxon>Dikarya</taxon>
        <taxon>Ascomycota</taxon>
        <taxon>Pezizomycotina</taxon>
        <taxon>Dothideomycetes</taxon>
        <taxon>Pleosporomycetidae</taxon>
        <taxon>Pleosporales</taxon>
        <taxon>Pleosporineae</taxon>
        <taxon>Pleosporaceae</taxon>
        <taxon>Bipolaris</taxon>
    </lineage>
</organism>
<dbReference type="Proteomes" id="UP000016936">
    <property type="component" value="Unassembled WGS sequence"/>
</dbReference>
<dbReference type="EMBL" id="KB445590">
    <property type="protein sequence ID" value="EMD85387.1"/>
    <property type="molecule type" value="Genomic_DNA"/>
</dbReference>
<evidence type="ECO:0000313" key="2">
    <source>
        <dbReference type="EMBL" id="EMD85387.1"/>
    </source>
</evidence>
<dbReference type="AlphaFoldDB" id="M2UBV5"/>
<gene>
    <name evidence="2" type="ORF">COCHEDRAFT_1035615</name>
</gene>
<reference evidence="3" key="2">
    <citation type="journal article" date="2013" name="PLoS Genet.">
        <title>Comparative genome structure, secondary metabolite, and effector coding capacity across Cochliobolus pathogens.</title>
        <authorList>
            <person name="Condon B.J."/>
            <person name="Leng Y."/>
            <person name="Wu D."/>
            <person name="Bushley K.E."/>
            <person name="Ohm R.A."/>
            <person name="Otillar R."/>
            <person name="Martin J."/>
            <person name="Schackwitz W."/>
            <person name="Grimwood J."/>
            <person name="MohdZainudin N."/>
            <person name="Xue C."/>
            <person name="Wang R."/>
            <person name="Manning V.A."/>
            <person name="Dhillon B."/>
            <person name="Tu Z.J."/>
            <person name="Steffenson B.J."/>
            <person name="Salamov A."/>
            <person name="Sun H."/>
            <person name="Lowry S."/>
            <person name="LaButti K."/>
            <person name="Han J."/>
            <person name="Copeland A."/>
            <person name="Lindquist E."/>
            <person name="Barry K."/>
            <person name="Schmutz J."/>
            <person name="Baker S.E."/>
            <person name="Ciuffetti L.M."/>
            <person name="Grigoriev I.V."/>
            <person name="Zhong S."/>
            <person name="Turgeon B.G."/>
        </authorList>
    </citation>
    <scope>NUCLEOTIDE SEQUENCE [LARGE SCALE GENOMIC DNA]</scope>
    <source>
        <strain evidence="3">C5 / ATCC 48332 / race O</strain>
    </source>
</reference>
<feature type="region of interest" description="Disordered" evidence="1">
    <location>
        <begin position="1"/>
        <end position="27"/>
    </location>
</feature>
<feature type="compositionally biased region" description="Polar residues" evidence="1">
    <location>
        <begin position="1"/>
        <end position="14"/>
    </location>
</feature>
<keyword evidence="3" id="KW-1185">Reference proteome</keyword>
<dbReference type="HOGENOM" id="CLU_1992407_0_0_1"/>